<evidence type="ECO:0000256" key="2">
    <source>
        <dbReference type="ARBA" id="ARBA00023242"/>
    </source>
</evidence>
<evidence type="ECO:0000256" key="3">
    <source>
        <dbReference type="SAM" id="MobiDB-lite"/>
    </source>
</evidence>
<feature type="compositionally biased region" description="Basic and acidic residues" evidence="3">
    <location>
        <begin position="585"/>
        <end position="596"/>
    </location>
</feature>
<dbReference type="GO" id="GO:0005634">
    <property type="term" value="C:nucleus"/>
    <property type="evidence" value="ECO:0007669"/>
    <property type="project" value="UniProtKB-SubCell"/>
</dbReference>
<dbReference type="InterPro" id="IPR036864">
    <property type="entry name" value="Zn2-C6_fun-type_DNA-bd_sf"/>
</dbReference>
<keyword evidence="6" id="KW-1185">Reference proteome</keyword>
<organism evidence="5 6">
    <name type="scientific">Papiliotrema laurentii</name>
    <name type="common">Cryptococcus laurentii</name>
    <dbReference type="NCBI Taxonomy" id="5418"/>
    <lineage>
        <taxon>Eukaryota</taxon>
        <taxon>Fungi</taxon>
        <taxon>Dikarya</taxon>
        <taxon>Basidiomycota</taxon>
        <taxon>Agaricomycotina</taxon>
        <taxon>Tremellomycetes</taxon>
        <taxon>Tremellales</taxon>
        <taxon>Rhynchogastremaceae</taxon>
        <taxon>Papiliotrema</taxon>
    </lineage>
</organism>
<dbReference type="Gene3D" id="4.10.240.10">
    <property type="entry name" value="Zn(2)-C6 fungal-type DNA-binding domain"/>
    <property type="match status" value="1"/>
</dbReference>
<feature type="compositionally biased region" description="Polar residues" evidence="3">
    <location>
        <begin position="55"/>
        <end position="67"/>
    </location>
</feature>
<dbReference type="InterPro" id="IPR001138">
    <property type="entry name" value="Zn2Cys6_DnaBD"/>
</dbReference>
<protein>
    <recommendedName>
        <fullName evidence="4">Zn(2)-C6 fungal-type domain-containing protein</fullName>
    </recommendedName>
</protein>
<dbReference type="PROSITE" id="PS50048">
    <property type="entry name" value="ZN2_CY6_FUNGAL_2"/>
    <property type="match status" value="1"/>
</dbReference>
<dbReference type="SMART" id="SM00066">
    <property type="entry name" value="GAL4"/>
    <property type="match status" value="1"/>
</dbReference>
<dbReference type="Pfam" id="PF00172">
    <property type="entry name" value="Zn_clus"/>
    <property type="match status" value="1"/>
</dbReference>
<dbReference type="EMBL" id="JAODAN010000004">
    <property type="protein sequence ID" value="KAK1924894.1"/>
    <property type="molecule type" value="Genomic_DNA"/>
</dbReference>
<feature type="region of interest" description="Disordered" evidence="3">
    <location>
        <begin position="560"/>
        <end position="649"/>
    </location>
</feature>
<accession>A0AAD9L716</accession>
<dbReference type="InterPro" id="IPR050613">
    <property type="entry name" value="Sec_Metabolite_Reg"/>
</dbReference>
<feature type="region of interest" description="Disordered" evidence="3">
    <location>
        <begin position="405"/>
        <end position="454"/>
    </location>
</feature>
<feature type="region of interest" description="Disordered" evidence="3">
    <location>
        <begin position="1"/>
        <end position="346"/>
    </location>
</feature>
<sequence length="649" mass="71039">MAEARPLFSASGNNNEGSSSHYYQISDQRSRFHTVGGRNLLHDDSGHALRGAASRRQTPQPGSSSPLHRSRPYDRPYPPSDYSHPYKSRDRRSPSSSRNRHSDSSPQRQPMAPLRMSPPRRRSVVDHYEHVTVPVAPGRRLSEYPQPRAGGAPYWHTERADHSAPPMHVPPSSRPLPQPGRKEDAIAAGYFQKPQGPSSKGPFGAPIGADHPPRRESNAHRRSISHSPIKSIFPLPNGTTDHARSYLSPRDSFADHRPMSPTSDRPGMGGPSGPVTVSPKYERLTAGPVASFFRRPPGDHSRQTYGYPHESPAAKDQVLPDEKRYPPSPIGPPREVSPGPRNGHPQAWFALGDVTDKRDISDWPPDHIRAYDAGFDDALRAVEHGMFGLGATQYRYPQFIQRPPPLESAEWGPPHSVHSASSDSLQEPMRPPTGRPTSRDYSRGPAPHPTPYPPYVGGQPALLPPNPHAVSPYDFAYGPHPGYHASTRPQTGPYDPYYGPRAMYHPGQYPNLGVGLGRSQRQLISCYPCRGRKLKCDGQNPCAQCLRRGNEAECAYASHVRRRGKGKKAGDGDVSSEDSASGGAKTDRREGSRDSAGRPWDGDPGAQSREDADGRSSRSDSELVEMAGENGSPGSRTPNGKREAVEGTE</sequence>
<comment type="subcellular location">
    <subcellularLocation>
        <location evidence="1">Nucleus</location>
    </subcellularLocation>
</comment>
<comment type="caution">
    <text evidence="5">The sequence shown here is derived from an EMBL/GenBank/DDBJ whole genome shotgun (WGS) entry which is preliminary data.</text>
</comment>
<dbReference type="PROSITE" id="PS00463">
    <property type="entry name" value="ZN2_CY6_FUNGAL_1"/>
    <property type="match status" value="1"/>
</dbReference>
<feature type="compositionally biased region" description="Pro residues" evidence="3">
    <location>
        <begin position="167"/>
        <end position="178"/>
    </location>
</feature>
<name>A0AAD9L716_PAPLA</name>
<dbReference type="CDD" id="cd00067">
    <property type="entry name" value="GAL4"/>
    <property type="match status" value="1"/>
</dbReference>
<proteinExistence type="predicted"/>
<dbReference type="AlphaFoldDB" id="A0AAD9L716"/>
<feature type="compositionally biased region" description="Basic and acidic residues" evidence="3">
    <location>
        <begin position="640"/>
        <end position="649"/>
    </location>
</feature>
<keyword evidence="2" id="KW-0539">Nucleus</keyword>
<dbReference type="SUPFAM" id="SSF57701">
    <property type="entry name" value="Zn2/Cys6 DNA-binding domain"/>
    <property type="match status" value="1"/>
</dbReference>
<evidence type="ECO:0000256" key="1">
    <source>
        <dbReference type="ARBA" id="ARBA00004123"/>
    </source>
</evidence>
<dbReference type="PANTHER" id="PTHR31001">
    <property type="entry name" value="UNCHARACTERIZED TRANSCRIPTIONAL REGULATORY PROTEIN"/>
    <property type="match status" value="1"/>
</dbReference>
<dbReference type="Proteomes" id="UP001182556">
    <property type="component" value="Unassembled WGS sequence"/>
</dbReference>
<gene>
    <name evidence="5" type="ORF">DB88DRAFT_241759</name>
</gene>
<evidence type="ECO:0000259" key="4">
    <source>
        <dbReference type="PROSITE" id="PS50048"/>
    </source>
</evidence>
<reference evidence="5" key="1">
    <citation type="submission" date="2023-02" db="EMBL/GenBank/DDBJ databases">
        <title>Identification and recombinant expression of a fungal hydrolase from Papiliotrema laurentii that hydrolyzes apple cutin and clears colloidal polyester polyurethane.</title>
        <authorList>
            <consortium name="DOE Joint Genome Institute"/>
            <person name="Roman V.A."/>
            <person name="Bojanowski C."/>
            <person name="Crable B.R."/>
            <person name="Wagner D.N."/>
            <person name="Hung C.S."/>
            <person name="Nadeau L.J."/>
            <person name="Schratz L."/>
            <person name="Haridas S."/>
            <person name="Pangilinan J."/>
            <person name="Lipzen A."/>
            <person name="Na H."/>
            <person name="Yan M."/>
            <person name="Ng V."/>
            <person name="Grigoriev I.V."/>
            <person name="Spatafora J.W."/>
            <person name="Barlow D."/>
            <person name="Biffinger J."/>
            <person name="Kelley-Loughnane N."/>
            <person name="Varaljay V.A."/>
            <person name="Crookes-Goodson W.J."/>
        </authorList>
    </citation>
    <scope>NUCLEOTIDE SEQUENCE</scope>
    <source>
        <strain evidence="5">5307AH</strain>
    </source>
</reference>
<dbReference type="GO" id="GO:0008270">
    <property type="term" value="F:zinc ion binding"/>
    <property type="evidence" value="ECO:0007669"/>
    <property type="project" value="InterPro"/>
</dbReference>
<feature type="compositionally biased region" description="Low complexity" evidence="3">
    <location>
        <begin position="9"/>
        <end position="20"/>
    </location>
</feature>
<feature type="domain" description="Zn(2)-C6 fungal-type" evidence="4">
    <location>
        <begin position="525"/>
        <end position="556"/>
    </location>
</feature>
<dbReference type="GO" id="GO:0000981">
    <property type="term" value="F:DNA-binding transcription factor activity, RNA polymerase II-specific"/>
    <property type="evidence" value="ECO:0007669"/>
    <property type="project" value="InterPro"/>
</dbReference>
<evidence type="ECO:0000313" key="5">
    <source>
        <dbReference type="EMBL" id="KAK1924894.1"/>
    </source>
</evidence>
<feature type="compositionally biased region" description="Basic and acidic residues" evidence="3">
    <location>
        <begin position="608"/>
        <end position="621"/>
    </location>
</feature>
<evidence type="ECO:0000313" key="6">
    <source>
        <dbReference type="Proteomes" id="UP001182556"/>
    </source>
</evidence>